<dbReference type="InterPro" id="IPR046335">
    <property type="entry name" value="LacI/GalR-like_sensor"/>
</dbReference>
<dbReference type="SUPFAM" id="SSF53822">
    <property type="entry name" value="Periplasmic binding protein-like I"/>
    <property type="match status" value="1"/>
</dbReference>
<evidence type="ECO:0000256" key="2">
    <source>
        <dbReference type="ARBA" id="ARBA00023125"/>
    </source>
</evidence>
<reference evidence="5" key="1">
    <citation type="submission" date="2020-10" db="EMBL/GenBank/DDBJ databases">
        <title>Taxonomic study of unclassified bacteria belonging to the class Ktedonobacteria.</title>
        <authorList>
            <person name="Yabe S."/>
            <person name="Wang C.M."/>
            <person name="Zheng Y."/>
            <person name="Sakai Y."/>
            <person name="Cavaletti L."/>
            <person name="Monciardini P."/>
            <person name="Donadio S."/>
        </authorList>
    </citation>
    <scope>NUCLEOTIDE SEQUENCE</scope>
    <source>
        <strain evidence="5">SOSP1-1</strain>
    </source>
</reference>
<keyword evidence="3" id="KW-0804">Transcription</keyword>
<protein>
    <submittedName>
        <fullName evidence="5">LacI family transcriptional regulator</fullName>
    </submittedName>
</protein>
<dbReference type="AlphaFoldDB" id="A0A8J3I5P6"/>
<evidence type="ECO:0000256" key="3">
    <source>
        <dbReference type="ARBA" id="ARBA00023163"/>
    </source>
</evidence>
<evidence type="ECO:0000313" key="6">
    <source>
        <dbReference type="Proteomes" id="UP000612362"/>
    </source>
</evidence>
<dbReference type="InterPro" id="IPR028082">
    <property type="entry name" value="Peripla_BP_I"/>
</dbReference>
<dbReference type="CDD" id="cd06267">
    <property type="entry name" value="PBP1_LacI_sugar_binding-like"/>
    <property type="match status" value="1"/>
</dbReference>
<dbReference type="Pfam" id="PF13377">
    <property type="entry name" value="Peripla_BP_3"/>
    <property type="match status" value="1"/>
</dbReference>
<gene>
    <name evidence="5" type="ORF">KSX_47450</name>
</gene>
<organism evidence="5 6">
    <name type="scientific">Ktedonospora formicarum</name>
    <dbReference type="NCBI Taxonomy" id="2778364"/>
    <lineage>
        <taxon>Bacteria</taxon>
        <taxon>Bacillati</taxon>
        <taxon>Chloroflexota</taxon>
        <taxon>Ktedonobacteria</taxon>
        <taxon>Ktedonobacterales</taxon>
        <taxon>Ktedonobacteraceae</taxon>
        <taxon>Ktedonospora</taxon>
    </lineage>
</organism>
<dbReference type="CDD" id="cd01392">
    <property type="entry name" value="HTH_LacI"/>
    <property type="match status" value="1"/>
</dbReference>
<name>A0A8J3I5P6_9CHLR</name>
<dbReference type="Gene3D" id="3.40.50.2300">
    <property type="match status" value="2"/>
</dbReference>
<dbReference type="SUPFAM" id="SSF47413">
    <property type="entry name" value="lambda repressor-like DNA-binding domains"/>
    <property type="match status" value="1"/>
</dbReference>
<dbReference type="PROSITE" id="PS50932">
    <property type="entry name" value="HTH_LACI_2"/>
    <property type="match status" value="1"/>
</dbReference>
<keyword evidence="6" id="KW-1185">Reference proteome</keyword>
<dbReference type="InterPro" id="IPR000843">
    <property type="entry name" value="HTH_LacI"/>
</dbReference>
<dbReference type="Proteomes" id="UP000612362">
    <property type="component" value="Unassembled WGS sequence"/>
</dbReference>
<keyword evidence="1" id="KW-0805">Transcription regulation</keyword>
<dbReference type="InterPro" id="IPR010982">
    <property type="entry name" value="Lambda_DNA-bd_dom_sf"/>
</dbReference>
<dbReference type="Pfam" id="PF00356">
    <property type="entry name" value="LacI"/>
    <property type="match status" value="1"/>
</dbReference>
<dbReference type="EMBL" id="BNJF01000002">
    <property type="protein sequence ID" value="GHO46582.1"/>
    <property type="molecule type" value="Genomic_DNA"/>
</dbReference>
<accession>A0A8J3I5P6</accession>
<dbReference type="Gene3D" id="1.10.260.40">
    <property type="entry name" value="lambda repressor-like DNA-binding domains"/>
    <property type="match status" value="1"/>
</dbReference>
<feature type="domain" description="HTH lacI-type" evidence="4">
    <location>
        <begin position="10"/>
        <end position="66"/>
    </location>
</feature>
<dbReference type="PANTHER" id="PTHR30146:SF138">
    <property type="entry name" value="TRANSCRIPTIONAL REGULATORY PROTEIN"/>
    <property type="match status" value="1"/>
</dbReference>
<sequence length="343" mass="36890">MELGKGNRSVTSVDVARKAGVSQSAVSLVFAGKAEGRVSAQTQREILRVAQELGYRPNTVARMLRLGHTNIIALVIPDVSNPFFAAVLKGAEQAARQQNYAVVLVNIEDDLSWQGVVMDALTAHSIGGFVLCSVRPSEDVDLTLLRYRAVMVDVTHPEISSMLLDIVGGTRAAMRHLLGLGHRKIAHLATTVDAETFHQRRDTYKQELLGAGLLVRDDYTAYAALESGAAQRAARTLLQVADPPTAIFCDDDILAIGAYKAAQEAGLKIPDDLSVVGFDDGLIAQTLTPALTTVAVPATALGRRATEILLADFQIPHEPHREVMPLELRVRSSTAAPRNSTAM</sequence>
<dbReference type="PANTHER" id="PTHR30146">
    <property type="entry name" value="LACI-RELATED TRANSCRIPTIONAL REPRESSOR"/>
    <property type="match status" value="1"/>
</dbReference>
<proteinExistence type="predicted"/>
<keyword evidence="2" id="KW-0238">DNA-binding</keyword>
<evidence type="ECO:0000259" key="4">
    <source>
        <dbReference type="PROSITE" id="PS50932"/>
    </source>
</evidence>
<comment type="caution">
    <text evidence="5">The sequence shown here is derived from an EMBL/GenBank/DDBJ whole genome shotgun (WGS) entry which is preliminary data.</text>
</comment>
<evidence type="ECO:0000256" key="1">
    <source>
        <dbReference type="ARBA" id="ARBA00023015"/>
    </source>
</evidence>
<dbReference type="RefSeq" id="WP_220195952.1">
    <property type="nucleotide sequence ID" value="NZ_BNJF01000002.1"/>
</dbReference>
<dbReference type="GO" id="GO:0003700">
    <property type="term" value="F:DNA-binding transcription factor activity"/>
    <property type="evidence" value="ECO:0007669"/>
    <property type="project" value="TreeGrafter"/>
</dbReference>
<evidence type="ECO:0000313" key="5">
    <source>
        <dbReference type="EMBL" id="GHO46582.1"/>
    </source>
</evidence>
<dbReference type="SMART" id="SM00354">
    <property type="entry name" value="HTH_LACI"/>
    <property type="match status" value="1"/>
</dbReference>
<dbReference type="GO" id="GO:0000976">
    <property type="term" value="F:transcription cis-regulatory region binding"/>
    <property type="evidence" value="ECO:0007669"/>
    <property type="project" value="TreeGrafter"/>
</dbReference>